<dbReference type="CDD" id="cd08771">
    <property type="entry name" value="DLP_1"/>
    <property type="match status" value="1"/>
</dbReference>
<dbReference type="PANTHER" id="PTHR11566:SF212">
    <property type="entry name" value="DYNAMIN"/>
    <property type="match status" value="1"/>
</dbReference>
<dbReference type="PROSITE" id="PS51718">
    <property type="entry name" value="G_DYNAMIN_2"/>
    <property type="match status" value="1"/>
</dbReference>
<dbReference type="InterPro" id="IPR045063">
    <property type="entry name" value="Dynamin_N"/>
</dbReference>
<dbReference type="InterPro" id="IPR000375">
    <property type="entry name" value="Dynamin_stalk"/>
</dbReference>
<dbReference type="InterPro" id="IPR001401">
    <property type="entry name" value="Dynamin_GTPase"/>
</dbReference>
<dbReference type="PANTHER" id="PTHR11566">
    <property type="entry name" value="DYNAMIN"/>
    <property type="match status" value="1"/>
</dbReference>
<dbReference type="InterPro" id="IPR022812">
    <property type="entry name" value="Dynamin"/>
</dbReference>
<feature type="domain" description="Dynamin-type G" evidence="4">
    <location>
        <begin position="1"/>
        <end position="136"/>
    </location>
</feature>
<evidence type="ECO:0000256" key="2">
    <source>
        <dbReference type="ARBA" id="ARBA00023134"/>
    </source>
</evidence>
<dbReference type="InterPro" id="IPR003130">
    <property type="entry name" value="GED"/>
</dbReference>
<protein>
    <submittedName>
        <fullName evidence="5">Dynamin-1</fullName>
    </submittedName>
</protein>
<dbReference type="GO" id="GO:0008017">
    <property type="term" value="F:microtubule binding"/>
    <property type="evidence" value="ECO:0007669"/>
    <property type="project" value="TreeGrafter"/>
</dbReference>
<dbReference type="SUPFAM" id="SSF52540">
    <property type="entry name" value="P-loop containing nucleoside triphosphate hydrolases"/>
    <property type="match status" value="1"/>
</dbReference>
<dbReference type="GO" id="GO:0005737">
    <property type="term" value="C:cytoplasm"/>
    <property type="evidence" value="ECO:0007669"/>
    <property type="project" value="TreeGrafter"/>
</dbReference>
<dbReference type="GO" id="GO:0005886">
    <property type="term" value="C:plasma membrane"/>
    <property type="evidence" value="ECO:0007669"/>
    <property type="project" value="TreeGrafter"/>
</dbReference>
<evidence type="ECO:0000256" key="1">
    <source>
        <dbReference type="ARBA" id="ARBA00022741"/>
    </source>
</evidence>
<proteinExistence type="predicted"/>
<dbReference type="Proteomes" id="UP000499080">
    <property type="component" value="Unassembled WGS sequence"/>
</dbReference>
<dbReference type="Pfam" id="PF00350">
    <property type="entry name" value="Dynamin_N"/>
    <property type="match status" value="1"/>
</dbReference>
<organism evidence="5 6">
    <name type="scientific">Araneus ventricosus</name>
    <name type="common">Orbweaver spider</name>
    <name type="synonym">Epeira ventricosa</name>
    <dbReference type="NCBI Taxonomy" id="182803"/>
    <lineage>
        <taxon>Eukaryota</taxon>
        <taxon>Metazoa</taxon>
        <taxon>Ecdysozoa</taxon>
        <taxon>Arthropoda</taxon>
        <taxon>Chelicerata</taxon>
        <taxon>Arachnida</taxon>
        <taxon>Araneae</taxon>
        <taxon>Araneomorphae</taxon>
        <taxon>Entelegynae</taxon>
        <taxon>Araneoidea</taxon>
        <taxon>Araneidae</taxon>
        <taxon>Araneus</taxon>
    </lineage>
</organism>
<keyword evidence="6" id="KW-1185">Reference proteome</keyword>
<dbReference type="AlphaFoldDB" id="A0A4Y2HYI8"/>
<name>A0A4Y2HYI8_ARAVE</name>
<dbReference type="Pfam" id="PF01031">
    <property type="entry name" value="Dynamin_M"/>
    <property type="match status" value="1"/>
</dbReference>
<reference evidence="5 6" key="1">
    <citation type="journal article" date="2019" name="Sci. Rep.">
        <title>Orb-weaving spider Araneus ventricosus genome elucidates the spidroin gene catalogue.</title>
        <authorList>
            <person name="Kono N."/>
            <person name="Nakamura H."/>
            <person name="Ohtoshi R."/>
            <person name="Moran D.A.P."/>
            <person name="Shinohara A."/>
            <person name="Yoshida Y."/>
            <person name="Fujiwara M."/>
            <person name="Mori M."/>
            <person name="Tomita M."/>
            <person name="Arakawa K."/>
        </authorList>
    </citation>
    <scope>NUCLEOTIDE SEQUENCE [LARGE SCALE GENOMIC DNA]</scope>
</reference>
<evidence type="ECO:0000256" key="3">
    <source>
        <dbReference type="SAM" id="MobiDB-lite"/>
    </source>
</evidence>
<dbReference type="InterPro" id="IPR027417">
    <property type="entry name" value="P-loop_NTPase"/>
</dbReference>
<evidence type="ECO:0000259" key="4">
    <source>
        <dbReference type="PROSITE" id="PS51718"/>
    </source>
</evidence>
<keyword evidence="2" id="KW-0342">GTP-binding</keyword>
<accession>A0A4Y2HYI8</accession>
<dbReference type="PRINTS" id="PR00195">
    <property type="entry name" value="DYNAMIN"/>
</dbReference>
<dbReference type="Pfam" id="PF02212">
    <property type="entry name" value="GED"/>
    <property type="match status" value="1"/>
</dbReference>
<gene>
    <name evidence="5" type="primary">DNM1</name>
    <name evidence="5" type="ORF">AVEN_198633_1</name>
</gene>
<dbReference type="OrthoDB" id="6428243at2759"/>
<dbReference type="GO" id="GO:0003924">
    <property type="term" value="F:GTPase activity"/>
    <property type="evidence" value="ECO:0007669"/>
    <property type="project" value="InterPro"/>
</dbReference>
<dbReference type="Gene3D" id="3.40.50.300">
    <property type="entry name" value="P-loop containing nucleotide triphosphate hydrolases"/>
    <property type="match status" value="1"/>
</dbReference>
<evidence type="ECO:0000313" key="6">
    <source>
        <dbReference type="Proteomes" id="UP000499080"/>
    </source>
</evidence>
<sequence length="490" mass="55188">MIEQYISQPECLILAVTPANQDLATSDALEIARKADPERLRTIGVLTKLDIMDEGTDALDIIENRQVTLKRGWVGVMNRSQRDIDEGKDIQYILGKEKNFFSTKECYRHLADRMGTPYLRRSLQRILKSHIKAALPDVRSKLADKLAGYHKKLKEFESNMGEDSSGKQFYMIKLVNTFIEDITLKLMGNSEMVDMKSISAGAFINFKLNTEVQNLLKLKLEPNEELMTILITNLHGIRGSISFPSLALDAVNRTLVSEYESPMEKSVECVKSILELAISESAALIRVKKEHPVVPIQRDLTSKGFVGTVETYAIYRVLIAQGTRRVESRRGKEMRPNAKCAPLVPPVGPAKVWQTAPSDESPAGESPKKPPSKDAQIGVGEGLPSKTKHLVQILMTNESTQKKVQYLMLLITKYLEIVQKQISDLTIKYILCFLVKKVLDYIKIDLIPTLLESANFASLTEDCEEDFRLKEEMETACMCLKDALDTIQNF</sequence>
<dbReference type="GO" id="GO:0031623">
    <property type="term" value="P:receptor internalization"/>
    <property type="evidence" value="ECO:0007669"/>
    <property type="project" value="TreeGrafter"/>
</dbReference>
<keyword evidence="1" id="KW-0547">Nucleotide-binding</keyword>
<dbReference type="InterPro" id="IPR030381">
    <property type="entry name" value="G_DYNAMIN_dom"/>
</dbReference>
<dbReference type="GO" id="GO:0005525">
    <property type="term" value="F:GTP binding"/>
    <property type="evidence" value="ECO:0007669"/>
    <property type="project" value="UniProtKB-KW"/>
</dbReference>
<evidence type="ECO:0000313" key="5">
    <source>
        <dbReference type="EMBL" id="GBM70292.1"/>
    </source>
</evidence>
<dbReference type="SMART" id="SM00053">
    <property type="entry name" value="DYNc"/>
    <property type="match status" value="1"/>
</dbReference>
<comment type="caution">
    <text evidence="5">The sequence shown here is derived from an EMBL/GenBank/DDBJ whole genome shotgun (WGS) entry which is preliminary data.</text>
</comment>
<dbReference type="Gene3D" id="1.20.120.1240">
    <property type="entry name" value="Dynamin, middle domain"/>
    <property type="match status" value="2"/>
</dbReference>
<feature type="region of interest" description="Disordered" evidence="3">
    <location>
        <begin position="354"/>
        <end position="382"/>
    </location>
</feature>
<dbReference type="EMBL" id="BGPR01002243">
    <property type="protein sequence ID" value="GBM70292.1"/>
    <property type="molecule type" value="Genomic_DNA"/>
</dbReference>
<dbReference type="GO" id="GO:0005874">
    <property type="term" value="C:microtubule"/>
    <property type="evidence" value="ECO:0007669"/>
    <property type="project" value="TreeGrafter"/>
</dbReference>